<name>A0A836L458_9TRYP</name>
<proteinExistence type="predicted"/>
<feature type="compositionally biased region" description="Polar residues" evidence="1">
    <location>
        <begin position="1316"/>
        <end position="1328"/>
    </location>
</feature>
<gene>
    <name evidence="2" type="ORF">JKF63_03879</name>
</gene>
<feature type="compositionally biased region" description="Low complexity" evidence="1">
    <location>
        <begin position="924"/>
        <end position="937"/>
    </location>
</feature>
<feature type="region of interest" description="Disordered" evidence="1">
    <location>
        <begin position="1408"/>
        <end position="1457"/>
    </location>
</feature>
<accession>A0A836L458</accession>
<feature type="compositionally biased region" description="Low complexity" evidence="1">
    <location>
        <begin position="888"/>
        <end position="898"/>
    </location>
</feature>
<dbReference type="GeneID" id="94289953"/>
<feature type="compositionally biased region" description="Gly residues" evidence="1">
    <location>
        <begin position="1289"/>
        <end position="1304"/>
    </location>
</feature>
<organism evidence="2 3">
    <name type="scientific">Porcisia hertigi</name>
    <dbReference type="NCBI Taxonomy" id="2761500"/>
    <lineage>
        <taxon>Eukaryota</taxon>
        <taxon>Discoba</taxon>
        <taxon>Euglenozoa</taxon>
        <taxon>Kinetoplastea</taxon>
        <taxon>Metakinetoplastina</taxon>
        <taxon>Trypanosomatida</taxon>
        <taxon>Trypanosomatidae</taxon>
        <taxon>Leishmaniinae</taxon>
        <taxon>Porcisia</taxon>
    </lineage>
</organism>
<feature type="region of interest" description="Disordered" evidence="1">
    <location>
        <begin position="959"/>
        <end position="979"/>
    </location>
</feature>
<dbReference type="RefSeq" id="XP_067755082.1">
    <property type="nucleotide sequence ID" value="XM_067899876.1"/>
</dbReference>
<evidence type="ECO:0000256" key="1">
    <source>
        <dbReference type="SAM" id="MobiDB-lite"/>
    </source>
</evidence>
<feature type="region of interest" description="Disordered" evidence="1">
    <location>
        <begin position="1258"/>
        <end position="1328"/>
    </location>
</feature>
<feature type="compositionally biased region" description="Low complexity" evidence="1">
    <location>
        <begin position="194"/>
        <end position="203"/>
    </location>
</feature>
<feature type="region of interest" description="Disordered" evidence="1">
    <location>
        <begin position="888"/>
        <end position="943"/>
    </location>
</feature>
<feature type="compositionally biased region" description="Polar residues" evidence="1">
    <location>
        <begin position="1133"/>
        <end position="1143"/>
    </location>
</feature>
<feature type="compositionally biased region" description="Low complexity" evidence="1">
    <location>
        <begin position="601"/>
        <end position="612"/>
    </location>
</feature>
<dbReference type="PANTHER" id="PTHR35614:SF6">
    <property type="match status" value="1"/>
</dbReference>
<evidence type="ECO:0000313" key="3">
    <source>
        <dbReference type="Proteomes" id="UP000674318"/>
    </source>
</evidence>
<reference evidence="2 3" key="1">
    <citation type="submission" date="2021-02" db="EMBL/GenBank/DDBJ databases">
        <title>Porcisia hertigi Genome sequencing and assembly.</title>
        <authorList>
            <person name="Almutairi H."/>
            <person name="Gatherer D."/>
        </authorList>
    </citation>
    <scope>NUCLEOTIDE SEQUENCE [LARGE SCALE GENOMIC DNA]</scope>
    <source>
        <strain evidence="2 3">C119</strain>
    </source>
</reference>
<dbReference type="Proteomes" id="UP000674318">
    <property type="component" value="Unassembled WGS sequence"/>
</dbReference>
<feature type="region of interest" description="Disordered" evidence="1">
    <location>
        <begin position="588"/>
        <end position="612"/>
    </location>
</feature>
<feature type="compositionally biased region" description="Basic and acidic residues" evidence="1">
    <location>
        <begin position="1025"/>
        <end position="1037"/>
    </location>
</feature>
<evidence type="ECO:0000313" key="2">
    <source>
        <dbReference type="EMBL" id="KAG5497614.1"/>
    </source>
</evidence>
<feature type="region of interest" description="Disordered" evidence="1">
    <location>
        <begin position="173"/>
        <end position="203"/>
    </location>
</feature>
<sequence length="1732" mass="183606">MGAAPSRETTEHVLSELPFYGQRQQIVLIPLLKKFFPSPDCPLFLQLYEARCDPAVRYYYYANDGVSETDSKSTLPVSPTVYAADENVGNVGSPLYLAKVIGSAPVYCPPADVFPPVPFTREAMYDVYITNGGEKMVYETDEEMLRAYRADPTSVRPLPCAVAFLYYRPTSAVSSTPVASGGTAGGERDDAAEEPGTATTAGGTHVFPEDCTKVLGFYVKATGFIGDVHGLGGSCPRRLPDYEMQMFLTRSAGDHHRTHVLLAAVYTYAEQWQRACLHCVPCDLKAKELTPASTPGCHNTENDLGDVYYYYKPLSQLHDMLVEASRTASHHHLARTKTVEEGERHRGALEWGEKVRFWAPPPLLALVMRSRRANVPLLCFLREVRTCARSFFLFYIKYSLEHQASRREGKGEGVDGAGSDGDQRTEGLCPIASLDSGSGDNHVFTLPPLESTQMWLQEVNRVSDSLTEDNDVRASADTETMLNFYMMGLHVRALAEFAVSCLLHHINPLDVFRLSAGTDQAAAAAAAAFATDGKRESGTTEEAPAADAVGGNAFFFAPSTAAAMLVANPILAQAVSLVRLPDEDMLVQPWPPTTNGDEAGGRATSSTAASAGAARSSDSQLLSLWRYRHPNFHLFWVVGPDVVKRRSATAAFLHWYKTERAPVVWGYNPDERVHGLAAGGNEAATATGGTSSQGFSSSCLESYMSTETLNGREEKLLCCNTVLSLVALDAGASPEARVLRVCRLPLEELLLGELRNASKLAREAGPGDSHWVRQTETTGGDGCVTKYKSCVLHASEPANGGCTAMISSHGVELPVVPPEADGFIGDGTSCLWRINLVDGVYRIITVTPQFLKPIRKKHLKKKRLPPKEIIRHSTAADVFFPVAPSSPVTVSPTLVRSTATPSSQNDDKDSRKKTPVRDSVDEAPGSSQGPVSPGSAPFGDAAAVSGSTTTHAVAALAAPTTRVKRKVPKTGDVASEPPAFACIPTAAPSKEENEAVSSVGANTVNVAACAGAAVGAARVEYTKGERMTPTEKKHSNRAEAAWNESPVTAAQETAVYYVKQCETSPSSHPAGSGAPRAKVVRPAAAPAATSAIPEIPRGVGAGDAVLGSSAAGVGVPILTTADAKTPRAERPQKVSSTPQLQQPPVSPGGPRSKSKIVNSGTDGRHRAPSTVNSFCGASRPARAPCYPPEYSSHPPPPSYDAYPLLPLPTPPALRGPHDRYERGHGDDYGAPLPAAPPCAGTQTSPRATLNCGGHYDGPDGFQRHAGDGGGYNNRDSNPPGHYNLSRGDGAAGAVGSGKQIGDGGYSDSQYVYAPHPQQQKARPTSLHQQQHYVGAMKNKGREDGVPLVEPYLLFPKYEGSSYVASPSPVAVAVGAPVTSPGSEINPHRMATCCEHGTTSSFERCAGSGADAAVPQGTPVDKKPIGSPTGRVASLQRSGTPSVCSAGAKPPVSPSARHPIPFHTTVVPPPLSHQGSAIYSPRVSHDLEGCHHTSGSSAGVPLQFQPDELNSIATSDSNPLIANGLHWNHARYASSPYHAGTARMEDVEVTCSDGSSTIGGAVNVLVRVRHHHHHYHHHHHHTHSRTESYLSDTNTDAASAHYHPLHDSGHYMNSSASVASGGGGSGIGAASPTGPQICFSLGSVGSSSIAFHGACCVGTDSACEISSATGCDHRHVPFAGEDHQHQHRHDALGAVASSARSGDTANTARIVYQRTGAYRWDWRTVSLDMGDEV</sequence>
<feature type="region of interest" description="Disordered" evidence="1">
    <location>
        <begin position="1025"/>
        <end position="1046"/>
    </location>
</feature>
<dbReference type="EMBL" id="JAFJZO010000031">
    <property type="protein sequence ID" value="KAG5497614.1"/>
    <property type="molecule type" value="Genomic_DNA"/>
</dbReference>
<keyword evidence="3" id="KW-1185">Reference proteome</keyword>
<comment type="caution">
    <text evidence="2">The sequence shown here is derived from an EMBL/GenBank/DDBJ whole genome shotgun (WGS) entry which is preliminary data.</text>
</comment>
<protein>
    <submittedName>
        <fullName evidence="2">Uncharacterized protein</fullName>
    </submittedName>
</protein>
<dbReference type="KEGG" id="phet:94289953"/>
<dbReference type="PANTHER" id="PTHR35614">
    <property type="match status" value="1"/>
</dbReference>
<dbReference type="OrthoDB" id="253076at2759"/>
<feature type="compositionally biased region" description="Basic and acidic residues" evidence="1">
    <location>
        <begin position="905"/>
        <end position="920"/>
    </location>
</feature>
<feature type="region of interest" description="Disordered" evidence="1">
    <location>
        <begin position="1122"/>
        <end position="1178"/>
    </location>
</feature>